<feature type="signal peptide" evidence="1">
    <location>
        <begin position="1"/>
        <end position="23"/>
    </location>
</feature>
<evidence type="ECO:0000313" key="4">
    <source>
        <dbReference type="Proteomes" id="UP001379235"/>
    </source>
</evidence>
<dbReference type="SUPFAM" id="SSF54593">
    <property type="entry name" value="Glyoxalase/Bleomycin resistance protein/Dihydroxybiphenyl dioxygenase"/>
    <property type="match status" value="1"/>
</dbReference>
<sequence>MKFSPLLAVLLGFSAILPGSVAAQTPAPAAAPQIAGPVLMVTDLERSIRFYTEGLGLQVASRLPGKPGPGAVLTTPGAARTPFILLRQRSPDVRLVPPLALGDGLSRIMIRTPDAAQAAARLKDAGYSVPDTEGKLIFFVSDPDGYRYEIMQVPAK</sequence>
<evidence type="ECO:0000313" key="3">
    <source>
        <dbReference type="EMBL" id="MEJ6010114.1"/>
    </source>
</evidence>
<dbReference type="Proteomes" id="UP001379235">
    <property type="component" value="Unassembled WGS sequence"/>
</dbReference>
<organism evidence="3 4">
    <name type="scientific">Novosphingobium aquae</name>
    <dbReference type="NCBI Taxonomy" id="3133435"/>
    <lineage>
        <taxon>Bacteria</taxon>
        <taxon>Pseudomonadati</taxon>
        <taxon>Pseudomonadota</taxon>
        <taxon>Alphaproteobacteria</taxon>
        <taxon>Sphingomonadales</taxon>
        <taxon>Sphingomonadaceae</taxon>
        <taxon>Novosphingobium</taxon>
    </lineage>
</organism>
<accession>A0ABU8S829</accession>
<dbReference type="InterPro" id="IPR029068">
    <property type="entry name" value="Glyas_Bleomycin-R_OHBP_Dase"/>
</dbReference>
<dbReference type="CDD" id="cd06587">
    <property type="entry name" value="VOC"/>
    <property type="match status" value="1"/>
</dbReference>
<feature type="domain" description="VOC" evidence="2">
    <location>
        <begin position="33"/>
        <end position="156"/>
    </location>
</feature>
<reference evidence="3 4" key="1">
    <citation type="submission" date="2024-03" db="EMBL/GenBank/DDBJ databases">
        <authorList>
            <person name="Jo J.-H."/>
        </authorList>
    </citation>
    <scope>NUCLEOTIDE SEQUENCE [LARGE SCALE GENOMIC DNA]</scope>
    <source>
        <strain evidence="3 4">AS3R-12</strain>
    </source>
</reference>
<dbReference type="Pfam" id="PF00903">
    <property type="entry name" value="Glyoxalase"/>
    <property type="match status" value="1"/>
</dbReference>
<feature type="chain" id="PRO_5046159610" evidence="1">
    <location>
        <begin position="24"/>
        <end position="156"/>
    </location>
</feature>
<dbReference type="PROSITE" id="PS51819">
    <property type="entry name" value="VOC"/>
    <property type="match status" value="1"/>
</dbReference>
<dbReference type="InterPro" id="IPR004360">
    <property type="entry name" value="Glyas_Fos-R_dOase_dom"/>
</dbReference>
<name>A0ABU8S829_9SPHN</name>
<dbReference type="RefSeq" id="WP_339966590.1">
    <property type="nucleotide sequence ID" value="NZ_JBBHJY010000004.1"/>
</dbReference>
<protein>
    <submittedName>
        <fullName evidence="3">VOC family protein</fullName>
    </submittedName>
</protein>
<dbReference type="EMBL" id="JBBHJY010000004">
    <property type="protein sequence ID" value="MEJ6010114.1"/>
    <property type="molecule type" value="Genomic_DNA"/>
</dbReference>
<gene>
    <name evidence="3" type="ORF">WG900_09280</name>
</gene>
<comment type="caution">
    <text evidence="3">The sequence shown here is derived from an EMBL/GenBank/DDBJ whole genome shotgun (WGS) entry which is preliminary data.</text>
</comment>
<proteinExistence type="predicted"/>
<dbReference type="Gene3D" id="3.10.180.10">
    <property type="entry name" value="2,3-Dihydroxybiphenyl 1,2-Dioxygenase, domain 1"/>
    <property type="match status" value="1"/>
</dbReference>
<keyword evidence="1" id="KW-0732">Signal</keyword>
<evidence type="ECO:0000259" key="2">
    <source>
        <dbReference type="PROSITE" id="PS51819"/>
    </source>
</evidence>
<keyword evidence="4" id="KW-1185">Reference proteome</keyword>
<evidence type="ECO:0000256" key="1">
    <source>
        <dbReference type="SAM" id="SignalP"/>
    </source>
</evidence>
<dbReference type="InterPro" id="IPR037523">
    <property type="entry name" value="VOC_core"/>
</dbReference>